<protein>
    <recommendedName>
        <fullName evidence="3">Type I restriction modification DNA specificity domain protein</fullName>
    </recommendedName>
</protein>
<evidence type="ECO:0000313" key="2">
    <source>
        <dbReference type="Proteomes" id="UP000004326"/>
    </source>
</evidence>
<reference evidence="1 2" key="1">
    <citation type="journal article" date="2013" name="Pathog. Dis.">
        <title>Genome sequences of 65 Helicobacter pylori strains isolated from asymptomatic individuals and patients with gastric cancer, peptic ulcer disease, or gastritis.</title>
        <authorList>
            <person name="Blanchard T.G."/>
            <person name="Czinn S.J."/>
            <person name="Correa P."/>
            <person name="Nakazawa T."/>
            <person name="Keelan M."/>
            <person name="Morningstar L."/>
            <person name="Santana-Cruz I."/>
            <person name="Maroo A."/>
            <person name="McCracken C."/>
            <person name="Shefchek K."/>
            <person name="Daugherty S."/>
            <person name="Song Y."/>
            <person name="Fraser C.M."/>
            <person name="Fricke W.F."/>
        </authorList>
    </citation>
    <scope>NUCLEOTIDE SEQUENCE [LARGE SCALE GENOMIC DNA]</scope>
    <source>
        <strain evidence="1 2">Hp P-2</strain>
    </source>
</reference>
<sequence>MYSPFFTKKEQGLKNFQLYLAFACFWIKCFSSNIETQNFILNFLKNGFLTSIFYNKTHSLKGIGGYFEITLPLNPLKIPLTQEDRFFSKVIACLTQALLLLDYKKHLSAFFKG</sequence>
<accession>I9W1X1</accession>
<name>I9W1X1_HELPX</name>
<dbReference type="AlphaFoldDB" id="I9W1X1"/>
<gene>
    <name evidence="1" type="ORF">HPHPP2_1413</name>
</gene>
<dbReference type="PATRIC" id="fig|992073.3.peg.1366"/>
<comment type="caution">
    <text evidence="1">The sequence shown here is derived from an EMBL/GenBank/DDBJ whole genome shotgun (WGS) entry which is preliminary data.</text>
</comment>
<proteinExistence type="predicted"/>
<dbReference type="Proteomes" id="UP000004326">
    <property type="component" value="Unassembled WGS sequence"/>
</dbReference>
<dbReference type="EMBL" id="AKPJ01000004">
    <property type="protein sequence ID" value="EJB98059.1"/>
    <property type="molecule type" value="Genomic_DNA"/>
</dbReference>
<organism evidence="1 2">
    <name type="scientific">Helicobacter pylori Hp P-2</name>
    <dbReference type="NCBI Taxonomy" id="992073"/>
    <lineage>
        <taxon>Bacteria</taxon>
        <taxon>Pseudomonadati</taxon>
        <taxon>Campylobacterota</taxon>
        <taxon>Epsilonproteobacteria</taxon>
        <taxon>Campylobacterales</taxon>
        <taxon>Helicobacteraceae</taxon>
        <taxon>Helicobacter</taxon>
    </lineage>
</organism>
<evidence type="ECO:0008006" key="3">
    <source>
        <dbReference type="Google" id="ProtNLM"/>
    </source>
</evidence>
<evidence type="ECO:0000313" key="1">
    <source>
        <dbReference type="EMBL" id="EJB98059.1"/>
    </source>
</evidence>